<evidence type="ECO:0000256" key="1">
    <source>
        <dbReference type="SAM" id="Phobius"/>
    </source>
</evidence>
<dbReference type="InterPro" id="IPR010539">
    <property type="entry name" value="BaxI_1-like"/>
</dbReference>
<feature type="transmembrane region" description="Helical" evidence="1">
    <location>
        <begin position="154"/>
        <end position="176"/>
    </location>
</feature>
<feature type="transmembrane region" description="Helical" evidence="1">
    <location>
        <begin position="40"/>
        <end position="58"/>
    </location>
</feature>
<feature type="transmembrane region" description="Helical" evidence="1">
    <location>
        <begin position="97"/>
        <end position="115"/>
    </location>
</feature>
<accession>A0ABV7RQX1</accession>
<keyword evidence="1" id="KW-0472">Membrane</keyword>
<keyword evidence="1" id="KW-0812">Transmembrane</keyword>
<feature type="transmembrane region" description="Helical" evidence="1">
    <location>
        <begin position="188"/>
        <end position="207"/>
    </location>
</feature>
<dbReference type="RefSeq" id="WP_386758944.1">
    <property type="nucleotide sequence ID" value="NZ_JBHRXK010000003.1"/>
</dbReference>
<dbReference type="PIRSF" id="PIRSF009160">
    <property type="entry name" value="UCP009160"/>
    <property type="match status" value="1"/>
</dbReference>
<comment type="caution">
    <text evidence="2">The sequence shown here is derived from an EMBL/GenBank/DDBJ whole genome shotgun (WGS) entry which is preliminary data.</text>
</comment>
<proteinExistence type="predicted"/>
<sequence>MMMRSGNPALKESTFLDLASGTVVRRDSDTMSLNGTVNKTGVLLLLCVLTAAFAWNQVQFTSAGVVGAGPYVWGGAIGGLVLALITTFKKEWSPVTAPLYALVEGFFLGAISAMFEQRFPGIVMQAVMLTFGTLFALLFAYRSGLIRATENFKLGVVAATGGIALVYLATIVLGFFKINIPFIHESGLIGIGFSLFVVVIAALNLVLDFDFIETGVEQNAPKYMEWYGAFGLMVTLVWLYVEFLRLLAKLQSRD</sequence>
<dbReference type="Pfam" id="PF12811">
    <property type="entry name" value="BaxI_1"/>
    <property type="match status" value="1"/>
</dbReference>
<keyword evidence="1" id="KW-1133">Transmembrane helix</keyword>
<evidence type="ECO:0000313" key="2">
    <source>
        <dbReference type="EMBL" id="MFC3551198.1"/>
    </source>
</evidence>
<feature type="transmembrane region" description="Helical" evidence="1">
    <location>
        <begin position="65"/>
        <end position="85"/>
    </location>
</feature>
<keyword evidence="3" id="KW-1185">Reference proteome</keyword>
<organism evidence="2 3">
    <name type="scientific">Lysobacter cavernae</name>
    <dbReference type="NCBI Taxonomy" id="1685901"/>
    <lineage>
        <taxon>Bacteria</taxon>
        <taxon>Pseudomonadati</taxon>
        <taxon>Pseudomonadota</taxon>
        <taxon>Gammaproteobacteria</taxon>
        <taxon>Lysobacterales</taxon>
        <taxon>Lysobacteraceae</taxon>
        <taxon>Lysobacter</taxon>
    </lineage>
</organism>
<feature type="transmembrane region" description="Helical" evidence="1">
    <location>
        <begin position="122"/>
        <end position="142"/>
    </location>
</feature>
<protein>
    <submittedName>
        <fullName evidence="2">Bax inhibitor-1/YccA family protein</fullName>
    </submittedName>
</protein>
<reference evidence="3" key="1">
    <citation type="journal article" date="2019" name="Int. J. Syst. Evol. Microbiol.">
        <title>The Global Catalogue of Microorganisms (GCM) 10K type strain sequencing project: providing services to taxonomists for standard genome sequencing and annotation.</title>
        <authorList>
            <consortium name="The Broad Institute Genomics Platform"/>
            <consortium name="The Broad Institute Genome Sequencing Center for Infectious Disease"/>
            <person name="Wu L."/>
            <person name="Ma J."/>
        </authorList>
    </citation>
    <scope>NUCLEOTIDE SEQUENCE [LARGE SCALE GENOMIC DNA]</scope>
    <source>
        <strain evidence="3">KCTC 42875</strain>
    </source>
</reference>
<name>A0ABV7RQX1_9GAMM</name>
<feature type="transmembrane region" description="Helical" evidence="1">
    <location>
        <begin position="227"/>
        <end position="248"/>
    </location>
</feature>
<gene>
    <name evidence="2" type="ORF">ACFOLC_09215</name>
</gene>
<dbReference type="Proteomes" id="UP001595740">
    <property type="component" value="Unassembled WGS sequence"/>
</dbReference>
<dbReference type="EMBL" id="JBHRXK010000003">
    <property type="protein sequence ID" value="MFC3551198.1"/>
    <property type="molecule type" value="Genomic_DNA"/>
</dbReference>
<dbReference type="PANTHER" id="PTHR41282:SF1">
    <property type="entry name" value="CONSERVED TRANSMEMBRANE PROTEIN-RELATED"/>
    <property type="match status" value="1"/>
</dbReference>
<dbReference type="PANTHER" id="PTHR41282">
    <property type="entry name" value="CONSERVED TRANSMEMBRANE PROTEIN-RELATED"/>
    <property type="match status" value="1"/>
</dbReference>
<evidence type="ECO:0000313" key="3">
    <source>
        <dbReference type="Proteomes" id="UP001595740"/>
    </source>
</evidence>